<evidence type="ECO:0000313" key="1">
    <source>
        <dbReference type="EMBL" id="CDC04668.1"/>
    </source>
</evidence>
<gene>
    <name evidence="1" type="ORF">BN578_00203</name>
</gene>
<sequence>MTDYYRVSTDFLLGRNTQTDPRPDWLQPLDPKALPAFYETPVYVWDKGWAFVDAVEKLLRFADGETLLISDVQSVSFLPPSYVLPVSPSTAPLLKREFSARKHWTFLYIAKEMKAIRFDRLHQIGDLDKLSLEELQKREAKPFAAGRICL</sequence>
<accession>R6MY57</accession>
<proteinExistence type="predicted"/>
<evidence type="ECO:0000313" key="2">
    <source>
        <dbReference type="Proteomes" id="UP000018168"/>
    </source>
</evidence>
<dbReference type="AlphaFoldDB" id="R6MY57"/>
<name>R6MY57_9FIRM</name>
<dbReference type="EMBL" id="CBEP010000070">
    <property type="protein sequence ID" value="CDC04668.1"/>
    <property type="molecule type" value="Genomic_DNA"/>
</dbReference>
<dbReference type="Proteomes" id="UP000018168">
    <property type="component" value="Unassembled WGS sequence"/>
</dbReference>
<comment type="caution">
    <text evidence="1">The sequence shown here is derived from an EMBL/GenBank/DDBJ whole genome shotgun (WGS) entry which is preliminary data.</text>
</comment>
<protein>
    <submittedName>
        <fullName evidence="1">Uncharacterized protein</fullName>
    </submittedName>
</protein>
<organism evidence="1 2">
    <name type="scientific">[Clostridium] leptum CAG:27</name>
    <dbReference type="NCBI Taxonomy" id="1263068"/>
    <lineage>
        <taxon>Bacteria</taxon>
        <taxon>Bacillati</taxon>
        <taxon>Bacillota</taxon>
        <taxon>Clostridia</taxon>
        <taxon>Eubacteriales</taxon>
        <taxon>Oscillospiraceae</taxon>
        <taxon>Oscillospiraceae incertae sedis</taxon>
    </lineage>
</organism>
<reference evidence="1" key="1">
    <citation type="submission" date="2012-11" db="EMBL/GenBank/DDBJ databases">
        <title>Dependencies among metagenomic species, viruses, plasmids and units of genetic variation.</title>
        <authorList>
            <person name="Nielsen H.B."/>
            <person name="Almeida M."/>
            <person name="Juncker A.S."/>
            <person name="Rasmussen S."/>
            <person name="Li J."/>
            <person name="Sunagawa S."/>
            <person name="Plichta D."/>
            <person name="Gautier L."/>
            <person name="Le Chatelier E."/>
            <person name="Peletier E."/>
            <person name="Bonde I."/>
            <person name="Nielsen T."/>
            <person name="Manichanh C."/>
            <person name="Arumugam M."/>
            <person name="Batto J."/>
            <person name="Santos M.B.Q.D."/>
            <person name="Blom N."/>
            <person name="Borruel N."/>
            <person name="Burgdorf K.S."/>
            <person name="Boumezbeur F."/>
            <person name="Casellas F."/>
            <person name="Dore J."/>
            <person name="Guarner F."/>
            <person name="Hansen T."/>
            <person name="Hildebrand F."/>
            <person name="Kaas R.S."/>
            <person name="Kennedy S."/>
            <person name="Kristiansen K."/>
            <person name="Kultima J.R."/>
            <person name="Leonard P."/>
            <person name="Levenez F."/>
            <person name="Lund O."/>
            <person name="Moumen B."/>
            <person name="Le Paslier D."/>
            <person name="Pons N."/>
            <person name="Pedersen O."/>
            <person name="Prifti E."/>
            <person name="Qin J."/>
            <person name="Raes J."/>
            <person name="Tap J."/>
            <person name="Tims S."/>
            <person name="Ussery D.W."/>
            <person name="Yamada T."/>
            <person name="MetaHit consortium"/>
            <person name="Renault P."/>
            <person name="Sicheritz-Ponten T."/>
            <person name="Bork P."/>
            <person name="Wang J."/>
            <person name="Brunak S."/>
            <person name="Ehrlich S.D."/>
        </authorList>
    </citation>
    <scope>NUCLEOTIDE SEQUENCE [LARGE SCALE GENOMIC DNA]</scope>
</reference>